<dbReference type="GO" id="GO:0004519">
    <property type="term" value="F:endonuclease activity"/>
    <property type="evidence" value="ECO:0007669"/>
    <property type="project" value="InterPro"/>
</dbReference>
<dbReference type="GO" id="GO:0008270">
    <property type="term" value="F:zinc ion binding"/>
    <property type="evidence" value="ECO:0007669"/>
    <property type="project" value="InterPro"/>
</dbReference>
<accession>A0A0F9NKG3</accession>
<dbReference type="Gene3D" id="1.10.30.50">
    <property type="match status" value="1"/>
</dbReference>
<organism evidence="2">
    <name type="scientific">marine sediment metagenome</name>
    <dbReference type="NCBI Taxonomy" id="412755"/>
    <lineage>
        <taxon>unclassified sequences</taxon>
        <taxon>metagenomes</taxon>
        <taxon>ecological metagenomes</taxon>
    </lineage>
</organism>
<dbReference type="AlphaFoldDB" id="A0A0F9NKG3"/>
<reference evidence="2" key="1">
    <citation type="journal article" date="2015" name="Nature">
        <title>Complex archaea that bridge the gap between prokaryotes and eukaryotes.</title>
        <authorList>
            <person name="Spang A."/>
            <person name="Saw J.H."/>
            <person name="Jorgensen S.L."/>
            <person name="Zaremba-Niedzwiedzka K."/>
            <person name="Martijn J."/>
            <person name="Lind A.E."/>
            <person name="van Eijk R."/>
            <person name="Schleper C."/>
            <person name="Guy L."/>
            <person name="Ettema T.J."/>
        </authorList>
    </citation>
    <scope>NUCLEOTIDE SEQUENCE</scope>
</reference>
<name>A0A0F9NKG3_9ZZZZ</name>
<dbReference type="InterPro" id="IPR002711">
    <property type="entry name" value="HNH"/>
</dbReference>
<comment type="caution">
    <text evidence="2">The sequence shown here is derived from an EMBL/GenBank/DDBJ whole genome shotgun (WGS) entry which is preliminary data.</text>
</comment>
<dbReference type="CDD" id="cd00085">
    <property type="entry name" value="HNHc"/>
    <property type="match status" value="1"/>
</dbReference>
<feature type="domain" description="HNH nuclease" evidence="1">
    <location>
        <begin position="130"/>
        <end position="180"/>
    </location>
</feature>
<dbReference type="InterPro" id="IPR003615">
    <property type="entry name" value="HNH_nuc"/>
</dbReference>
<dbReference type="GO" id="GO:0003676">
    <property type="term" value="F:nucleic acid binding"/>
    <property type="evidence" value="ECO:0007669"/>
    <property type="project" value="InterPro"/>
</dbReference>
<protein>
    <recommendedName>
        <fullName evidence="1">HNH nuclease domain-containing protein</fullName>
    </recommendedName>
</protein>
<evidence type="ECO:0000259" key="1">
    <source>
        <dbReference type="SMART" id="SM00507"/>
    </source>
</evidence>
<dbReference type="Pfam" id="PF01844">
    <property type="entry name" value="HNH"/>
    <property type="match status" value="1"/>
</dbReference>
<evidence type="ECO:0000313" key="2">
    <source>
        <dbReference type="EMBL" id="KKN18409.1"/>
    </source>
</evidence>
<proteinExistence type="predicted"/>
<dbReference type="EMBL" id="LAZR01003430">
    <property type="protein sequence ID" value="KKN18409.1"/>
    <property type="molecule type" value="Genomic_DNA"/>
</dbReference>
<gene>
    <name evidence="2" type="ORF">LCGC14_0956020</name>
</gene>
<dbReference type="SMART" id="SM00507">
    <property type="entry name" value="HNHc"/>
    <property type="match status" value="1"/>
</dbReference>
<sequence length="220" mass="26091">MKTCTKCGVTKPAGAFYKRASAPDGLTPSCRSCCRAYSVDYHRKNAEERCAAARRHRREHREEHRVYRRGYYTEHAEDARAYTVEYWRRHPEKAREHTARYYAAHPEERRKHRRIRRARQRSVQERFTPEMEAFVLDGWNHRCAVCGAMKRLCLDHWLPLSRGHSLCVGNAVILCRRCNTQKSNKLPQEMYESVFVRVIQRRLEAQVREWESLTPAIDVS</sequence>